<accession>W4GQF2</accession>
<reference evidence="1" key="1">
    <citation type="submission" date="2013-12" db="EMBL/GenBank/DDBJ databases">
        <title>The Genome Sequence of Aphanomyces astaci APO3.</title>
        <authorList>
            <consortium name="The Broad Institute Genomics Platform"/>
            <person name="Russ C."/>
            <person name="Tyler B."/>
            <person name="van West P."/>
            <person name="Dieguez-Uribeondo J."/>
            <person name="Young S.K."/>
            <person name="Zeng Q."/>
            <person name="Gargeya S."/>
            <person name="Fitzgerald M."/>
            <person name="Abouelleil A."/>
            <person name="Alvarado L."/>
            <person name="Chapman S.B."/>
            <person name="Gainer-Dewar J."/>
            <person name="Goldberg J."/>
            <person name="Griggs A."/>
            <person name="Gujja S."/>
            <person name="Hansen M."/>
            <person name="Howarth C."/>
            <person name="Imamovic A."/>
            <person name="Ireland A."/>
            <person name="Larimer J."/>
            <person name="McCowan C."/>
            <person name="Murphy C."/>
            <person name="Pearson M."/>
            <person name="Poon T.W."/>
            <person name="Priest M."/>
            <person name="Roberts A."/>
            <person name="Saif S."/>
            <person name="Shea T."/>
            <person name="Sykes S."/>
            <person name="Wortman J."/>
            <person name="Nusbaum C."/>
            <person name="Birren B."/>
        </authorList>
    </citation>
    <scope>NUCLEOTIDE SEQUENCE [LARGE SCALE GENOMIC DNA]</scope>
    <source>
        <strain evidence="1">APO3</strain>
    </source>
</reference>
<proteinExistence type="predicted"/>
<organism evidence="1">
    <name type="scientific">Aphanomyces astaci</name>
    <name type="common">Crayfish plague agent</name>
    <dbReference type="NCBI Taxonomy" id="112090"/>
    <lineage>
        <taxon>Eukaryota</taxon>
        <taxon>Sar</taxon>
        <taxon>Stramenopiles</taxon>
        <taxon>Oomycota</taxon>
        <taxon>Saprolegniomycetes</taxon>
        <taxon>Saprolegniales</taxon>
        <taxon>Verrucalvaceae</taxon>
        <taxon>Aphanomyces</taxon>
    </lineage>
</organism>
<gene>
    <name evidence="1" type="ORF">H257_05480</name>
</gene>
<dbReference type="VEuPathDB" id="FungiDB:H257_05480"/>
<dbReference type="GeneID" id="20807476"/>
<protein>
    <submittedName>
        <fullName evidence="1">Uncharacterized protein</fullName>
    </submittedName>
</protein>
<evidence type="ECO:0000313" key="1">
    <source>
        <dbReference type="EMBL" id="ETV81942.1"/>
    </source>
</evidence>
<dbReference type="RefSeq" id="XP_009828679.1">
    <property type="nucleotide sequence ID" value="XM_009830377.1"/>
</dbReference>
<sequence length="101" mass="10798">MGVLKTLNGSTNIHFKRVLPVFNEERGCRAADRGSGCSSPQVTACAAARPGRSQAMERLHEVRLEAGRPPNAFSARPIEMCRSGPPGVGRFGVAREHLGLS</sequence>
<name>W4GQF2_APHAT</name>
<dbReference type="EMBL" id="KI913123">
    <property type="protein sequence ID" value="ETV81942.1"/>
    <property type="molecule type" value="Genomic_DNA"/>
</dbReference>
<dbReference type="AlphaFoldDB" id="W4GQF2"/>